<gene>
    <name evidence="8" type="primary">mobA</name>
    <name evidence="10" type="ORF">HG15A2_01070</name>
</gene>
<feature type="binding site" evidence="8">
    <location>
        <position position="71"/>
    </location>
    <ligand>
        <name>GTP</name>
        <dbReference type="ChEBI" id="CHEBI:37565"/>
    </ligand>
</feature>
<keyword evidence="2 8" id="KW-0808">Transferase</keyword>
<evidence type="ECO:0000313" key="11">
    <source>
        <dbReference type="Proteomes" id="UP000319852"/>
    </source>
</evidence>
<keyword evidence="1 8" id="KW-0963">Cytoplasm</keyword>
<dbReference type="EMBL" id="CP036263">
    <property type="protein sequence ID" value="QDS96849.1"/>
    <property type="molecule type" value="Genomic_DNA"/>
</dbReference>
<comment type="catalytic activity">
    <reaction evidence="8">
        <text>Mo-molybdopterin + GTP + H(+) = Mo-molybdopterin guanine dinucleotide + diphosphate</text>
        <dbReference type="Rhea" id="RHEA:34243"/>
        <dbReference type="ChEBI" id="CHEBI:15378"/>
        <dbReference type="ChEBI" id="CHEBI:33019"/>
        <dbReference type="ChEBI" id="CHEBI:37565"/>
        <dbReference type="ChEBI" id="CHEBI:71302"/>
        <dbReference type="ChEBI" id="CHEBI:71310"/>
        <dbReference type="EC" id="2.7.7.77"/>
    </reaction>
</comment>
<dbReference type="GO" id="GO:0061603">
    <property type="term" value="F:molybdenum cofactor guanylyltransferase activity"/>
    <property type="evidence" value="ECO:0007669"/>
    <property type="project" value="UniProtKB-EC"/>
</dbReference>
<keyword evidence="5 8" id="KW-0460">Magnesium</keyword>
<feature type="binding site" evidence="8">
    <location>
        <position position="22"/>
    </location>
    <ligand>
        <name>GTP</name>
        <dbReference type="ChEBI" id="CHEBI:37565"/>
    </ligand>
</feature>
<name>A0A517MPP4_9BACT</name>
<dbReference type="GO" id="GO:0046872">
    <property type="term" value="F:metal ion binding"/>
    <property type="evidence" value="ECO:0007669"/>
    <property type="project" value="UniProtKB-KW"/>
</dbReference>
<dbReference type="InterPro" id="IPR013482">
    <property type="entry name" value="Molybde_CF_guanTrfase"/>
</dbReference>
<keyword evidence="7 8" id="KW-0501">Molybdenum cofactor biosynthesis</keyword>
<evidence type="ECO:0000256" key="3">
    <source>
        <dbReference type="ARBA" id="ARBA00022723"/>
    </source>
</evidence>
<keyword evidence="6 8" id="KW-0342">GTP-binding</keyword>
<dbReference type="InterPro" id="IPR029044">
    <property type="entry name" value="Nucleotide-diphossugar_trans"/>
</dbReference>
<dbReference type="GO" id="GO:0005737">
    <property type="term" value="C:cytoplasm"/>
    <property type="evidence" value="ECO:0007669"/>
    <property type="project" value="UniProtKB-SubCell"/>
</dbReference>
<evidence type="ECO:0000256" key="8">
    <source>
        <dbReference type="HAMAP-Rule" id="MF_00316"/>
    </source>
</evidence>
<feature type="binding site" evidence="8">
    <location>
        <position position="102"/>
    </location>
    <ligand>
        <name>GTP</name>
        <dbReference type="ChEBI" id="CHEBI:37565"/>
    </ligand>
</feature>
<dbReference type="PANTHER" id="PTHR19136">
    <property type="entry name" value="MOLYBDENUM COFACTOR GUANYLYLTRANSFERASE"/>
    <property type="match status" value="1"/>
</dbReference>
<sequence length="208" mass="22594">MDNQYGAIVLCGGKSTRMGSAKALLPFGPELMLQRVVRIVGEVVPTENIVVVAAVGQELPELPSGVAITYDENPGRGPLEGLAAGLLALPENIEAAYATSCDVPLLVPGFVERLFALLHKIDNTEHDIAVAKDQKFHHPLAAVYRTCVLPNVEALLAADRLRPFFLFEECDTREVPVEELHTVDSHLRSLMNCNTPEEYEAALRVAGL</sequence>
<evidence type="ECO:0000256" key="7">
    <source>
        <dbReference type="ARBA" id="ARBA00023150"/>
    </source>
</evidence>
<feature type="binding site" evidence="8">
    <location>
        <position position="102"/>
    </location>
    <ligand>
        <name>Mg(2+)</name>
        <dbReference type="ChEBI" id="CHEBI:18420"/>
    </ligand>
</feature>
<evidence type="ECO:0000259" key="9">
    <source>
        <dbReference type="Pfam" id="PF12804"/>
    </source>
</evidence>
<dbReference type="SUPFAM" id="SSF53448">
    <property type="entry name" value="Nucleotide-diphospho-sugar transferases"/>
    <property type="match status" value="1"/>
</dbReference>
<keyword evidence="3 8" id="KW-0479">Metal-binding</keyword>
<organism evidence="10 11">
    <name type="scientific">Adhaeretor mobilis</name>
    <dbReference type="NCBI Taxonomy" id="1930276"/>
    <lineage>
        <taxon>Bacteria</taxon>
        <taxon>Pseudomonadati</taxon>
        <taxon>Planctomycetota</taxon>
        <taxon>Planctomycetia</taxon>
        <taxon>Pirellulales</taxon>
        <taxon>Lacipirellulaceae</taxon>
        <taxon>Adhaeretor</taxon>
    </lineage>
</organism>
<dbReference type="KEGG" id="amob:HG15A2_01070"/>
<dbReference type="OrthoDB" id="9788394at2"/>
<dbReference type="EC" id="2.7.7.77" evidence="8"/>
<comment type="subcellular location">
    <subcellularLocation>
        <location evidence="8">Cytoplasm</location>
    </subcellularLocation>
</comment>
<dbReference type="AlphaFoldDB" id="A0A517MPP4"/>
<dbReference type="Proteomes" id="UP000319852">
    <property type="component" value="Chromosome"/>
</dbReference>
<feature type="domain" description="MobA-like NTP transferase" evidence="9">
    <location>
        <begin position="7"/>
        <end position="165"/>
    </location>
</feature>
<evidence type="ECO:0000256" key="1">
    <source>
        <dbReference type="ARBA" id="ARBA00022490"/>
    </source>
</evidence>
<evidence type="ECO:0000256" key="4">
    <source>
        <dbReference type="ARBA" id="ARBA00022741"/>
    </source>
</evidence>
<dbReference type="CDD" id="cd02503">
    <property type="entry name" value="MobA"/>
    <property type="match status" value="1"/>
</dbReference>
<dbReference type="GO" id="GO:0006777">
    <property type="term" value="P:Mo-molybdopterin cofactor biosynthetic process"/>
    <property type="evidence" value="ECO:0007669"/>
    <property type="project" value="UniProtKB-KW"/>
</dbReference>
<proteinExistence type="inferred from homology"/>
<evidence type="ECO:0000256" key="2">
    <source>
        <dbReference type="ARBA" id="ARBA00022679"/>
    </source>
</evidence>
<comment type="cofactor">
    <cofactor evidence="8">
        <name>Mg(2+)</name>
        <dbReference type="ChEBI" id="CHEBI:18420"/>
    </cofactor>
</comment>
<accession>A0A517MPP4</accession>
<dbReference type="Pfam" id="PF12804">
    <property type="entry name" value="NTP_transf_3"/>
    <property type="match status" value="1"/>
</dbReference>
<keyword evidence="4 8" id="KW-0547">Nucleotide-binding</keyword>
<evidence type="ECO:0000256" key="6">
    <source>
        <dbReference type="ARBA" id="ARBA00023134"/>
    </source>
</evidence>
<comment type="similarity">
    <text evidence="8">Belongs to the MobA family.</text>
</comment>
<comment type="domain">
    <text evidence="8">The N-terminal domain determines nucleotide recognition and specific binding, while the C-terminal domain determines the specific binding to the target protein.</text>
</comment>
<dbReference type="RefSeq" id="WP_145056782.1">
    <property type="nucleotide sequence ID" value="NZ_CP036263.1"/>
</dbReference>
<evidence type="ECO:0000313" key="10">
    <source>
        <dbReference type="EMBL" id="QDS96849.1"/>
    </source>
</evidence>
<dbReference type="InterPro" id="IPR025877">
    <property type="entry name" value="MobA-like_NTP_Trfase"/>
</dbReference>
<evidence type="ECO:0000256" key="5">
    <source>
        <dbReference type="ARBA" id="ARBA00022842"/>
    </source>
</evidence>
<comment type="caution">
    <text evidence="8">Lacks conserved residue(s) required for the propagation of feature annotation.</text>
</comment>
<dbReference type="PANTHER" id="PTHR19136:SF81">
    <property type="entry name" value="MOLYBDENUM COFACTOR GUANYLYLTRANSFERASE"/>
    <property type="match status" value="1"/>
</dbReference>
<comment type="function">
    <text evidence="8">Transfers a GMP moiety from GTP to Mo-molybdopterin (Mo-MPT) cofactor (Moco or molybdenum cofactor) to form Mo-molybdopterin guanine dinucleotide (Mo-MGD) cofactor.</text>
</comment>
<dbReference type="HAMAP" id="MF_00316">
    <property type="entry name" value="MobA"/>
    <property type="match status" value="1"/>
</dbReference>
<keyword evidence="11" id="KW-1185">Reference proteome</keyword>
<feature type="binding site" evidence="8">
    <location>
        <begin position="10"/>
        <end position="12"/>
    </location>
    <ligand>
        <name>GTP</name>
        <dbReference type="ChEBI" id="CHEBI:37565"/>
    </ligand>
</feature>
<dbReference type="GO" id="GO:0005525">
    <property type="term" value="F:GTP binding"/>
    <property type="evidence" value="ECO:0007669"/>
    <property type="project" value="UniProtKB-UniRule"/>
</dbReference>
<dbReference type="Gene3D" id="3.90.550.10">
    <property type="entry name" value="Spore Coat Polysaccharide Biosynthesis Protein SpsA, Chain A"/>
    <property type="match status" value="1"/>
</dbReference>
<reference evidence="10 11" key="1">
    <citation type="submission" date="2019-02" db="EMBL/GenBank/DDBJ databases">
        <title>Deep-cultivation of Planctomycetes and their phenomic and genomic characterization uncovers novel biology.</title>
        <authorList>
            <person name="Wiegand S."/>
            <person name="Jogler M."/>
            <person name="Boedeker C."/>
            <person name="Pinto D."/>
            <person name="Vollmers J."/>
            <person name="Rivas-Marin E."/>
            <person name="Kohn T."/>
            <person name="Peeters S.H."/>
            <person name="Heuer A."/>
            <person name="Rast P."/>
            <person name="Oberbeckmann S."/>
            <person name="Bunk B."/>
            <person name="Jeske O."/>
            <person name="Meyerdierks A."/>
            <person name="Storesund J.E."/>
            <person name="Kallscheuer N."/>
            <person name="Luecker S."/>
            <person name="Lage O.M."/>
            <person name="Pohl T."/>
            <person name="Merkel B.J."/>
            <person name="Hornburger P."/>
            <person name="Mueller R.-W."/>
            <person name="Bruemmer F."/>
            <person name="Labrenz M."/>
            <person name="Spormann A.M."/>
            <person name="Op den Camp H."/>
            <person name="Overmann J."/>
            <person name="Amann R."/>
            <person name="Jetten M.S.M."/>
            <person name="Mascher T."/>
            <person name="Medema M.H."/>
            <person name="Devos D.P."/>
            <person name="Kaster A.-K."/>
            <person name="Ovreas L."/>
            <person name="Rohde M."/>
            <person name="Galperin M.Y."/>
            <person name="Jogler C."/>
        </authorList>
    </citation>
    <scope>NUCLEOTIDE SEQUENCE [LARGE SCALE GENOMIC DNA]</scope>
    <source>
        <strain evidence="10 11">HG15A2</strain>
    </source>
</reference>
<protein>
    <recommendedName>
        <fullName evidence="8">Probable molybdenum cofactor guanylyltransferase</fullName>
        <shortName evidence="8">MoCo guanylyltransferase</shortName>
        <ecNumber evidence="8">2.7.7.77</ecNumber>
    </recommendedName>
    <alternativeName>
        <fullName evidence="8">GTP:molybdopterin guanylyltransferase</fullName>
    </alternativeName>
    <alternativeName>
        <fullName evidence="8">Mo-MPT guanylyltransferase</fullName>
    </alternativeName>
    <alternativeName>
        <fullName evidence="8">Molybdopterin guanylyltransferase</fullName>
    </alternativeName>
    <alternativeName>
        <fullName evidence="8">Molybdopterin-guanine dinucleotide synthase</fullName>
        <shortName evidence="8">MGD synthase</shortName>
    </alternativeName>
</protein>